<comment type="similarity">
    <text evidence="3">Belongs to the alpha-acetolactate decarboxylase family.</text>
</comment>
<dbReference type="CDD" id="cd17299">
    <property type="entry name" value="acetolactate_decarboxylase"/>
    <property type="match status" value="1"/>
</dbReference>
<dbReference type="EMBL" id="CAEZWR010000136">
    <property type="protein sequence ID" value="CAB4671558.1"/>
    <property type="molecule type" value="Genomic_DNA"/>
</dbReference>
<evidence type="ECO:0000256" key="3">
    <source>
        <dbReference type="ARBA" id="ARBA00007106"/>
    </source>
</evidence>
<gene>
    <name evidence="9" type="ORF">UFOPK2282_01105</name>
</gene>
<evidence type="ECO:0000256" key="5">
    <source>
        <dbReference type="ARBA" id="ARBA00020164"/>
    </source>
</evidence>
<protein>
    <recommendedName>
        <fullName evidence="5">Alpha-acetolactate decarboxylase</fullName>
        <ecNumber evidence="4">4.1.1.5</ecNumber>
    </recommendedName>
</protein>
<evidence type="ECO:0000313" key="9">
    <source>
        <dbReference type="EMBL" id="CAB4671558.1"/>
    </source>
</evidence>
<evidence type="ECO:0000256" key="1">
    <source>
        <dbReference type="ARBA" id="ARBA00001784"/>
    </source>
</evidence>
<dbReference type="Pfam" id="PF03306">
    <property type="entry name" value="AAL_decarboxy"/>
    <property type="match status" value="1"/>
</dbReference>
<sequence>MSRRSRSVIATITGLIACSAIAPATFAATSQANRVVQIGTYDSLVAPNYDGLAPINSVWHGQTLGLGTFDHLDGELVLVGGQMYRVSTDGTPQKIDGSQSTPFFQAVTFKADTSGPVAPGTTCANLVNTVNALANTNSGVIAVRVRGTFTDLVTRSVPAQSKPYLPLADVVAKQTLFPLGSRKAVLVGFRTGADFAGVGAPGLHLHGVTADRTAGGHVISCVTGPDVQLSIQRAAGVNLS</sequence>
<dbReference type="EC" id="4.1.1.5" evidence="4"/>
<evidence type="ECO:0000256" key="4">
    <source>
        <dbReference type="ARBA" id="ARBA00013204"/>
    </source>
</evidence>
<dbReference type="UniPathway" id="UPA00626">
    <property type="reaction ID" value="UER00678"/>
</dbReference>
<evidence type="ECO:0000256" key="6">
    <source>
        <dbReference type="ARBA" id="ARBA00022793"/>
    </source>
</evidence>
<dbReference type="PIRSF" id="PIRSF001332">
    <property type="entry name" value="Acetolac_decarb"/>
    <property type="match status" value="1"/>
</dbReference>
<organism evidence="9">
    <name type="scientific">freshwater metagenome</name>
    <dbReference type="NCBI Taxonomy" id="449393"/>
    <lineage>
        <taxon>unclassified sequences</taxon>
        <taxon>metagenomes</taxon>
        <taxon>ecological metagenomes</taxon>
    </lineage>
</organism>
<proteinExistence type="inferred from homology"/>
<comment type="pathway">
    <text evidence="2">Polyol metabolism; (R,R)-butane-2,3-diol biosynthesis; (R,R)-butane-2,3-diol from pyruvate: step 2/3.</text>
</comment>
<accession>A0A6J6MF39</accession>
<keyword evidence="7" id="KW-0005">Acetoin biosynthesis</keyword>
<keyword evidence="8" id="KW-0456">Lyase</keyword>
<dbReference type="GO" id="GO:0045151">
    <property type="term" value="P:acetoin biosynthetic process"/>
    <property type="evidence" value="ECO:0007669"/>
    <property type="project" value="UniProtKB-KW"/>
</dbReference>
<evidence type="ECO:0000256" key="7">
    <source>
        <dbReference type="ARBA" id="ARBA00023061"/>
    </source>
</evidence>
<evidence type="ECO:0000256" key="8">
    <source>
        <dbReference type="ARBA" id="ARBA00023239"/>
    </source>
</evidence>
<dbReference type="InterPro" id="IPR005128">
    <property type="entry name" value="Acetolactate_a_deCO2ase"/>
</dbReference>
<reference evidence="9" key="1">
    <citation type="submission" date="2020-05" db="EMBL/GenBank/DDBJ databases">
        <authorList>
            <person name="Chiriac C."/>
            <person name="Salcher M."/>
            <person name="Ghai R."/>
            <person name="Kavagutti S V."/>
        </authorList>
    </citation>
    <scope>NUCLEOTIDE SEQUENCE</scope>
</reference>
<dbReference type="PROSITE" id="PS51257">
    <property type="entry name" value="PROKAR_LIPOPROTEIN"/>
    <property type="match status" value="1"/>
</dbReference>
<dbReference type="Gene3D" id="3.30.1330.80">
    <property type="entry name" value="Hypothetical protein, similar to alpha- acetolactate decarboxylase, domain 2"/>
    <property type="match status" value="2"/>
</dbReference>
<dbReference type="PANTHER" id="PTHR35524:SF1">
    <property type="entry name" value="ALPHA-ACETOLACTATE DECARBOXYLASE"/>
    <property type="match status" value="1"/>
</dbReference>
<evidence type="ECO:0000256" key="2">
    <source>
        <dbReference type="ARBA" id="ARBA00005170"/>
    </source>
</evidence>
<keyword evidence="6" id="KW-0210">Decarboxylase</keyword>
<name>A0A6J6MF39_9ZZZZ</name>
<dbReference type="GO" id="GO:0047605">
    <property type="term" value="F:acetolactate decarboxylase activity"/>
    <property type="evidence" value="ECO:0007669"/>
    <property type="project" value="UniProtKB-EC"/>
</dbReference>
<dbReference type="PANTHER" id="PTHR35524">
    <property type="entry name" value="ALPHA-ACETOLACTATE DECARBOXYLASE"/>
    <property type="match status" value="1"/>
</dbReference>
<comment type="catalytic activity">
    <reaction evidence="1">
        <text>(2S)-2-acetolactate + H(+) = (R)-acetoin + CO2</text>
        <dbReference type="Rhea" id="RHEA:21580"/>
        <dbReference type="ChEBI" id="CHEBI:15378"/>
        <dbReference type="ChEBI" id="CHEBI:15686"/>
        <dbReference type="ChEBI" id="CHEBI:16526"/>
        <dbReference type="ChEBI" id="CHEBI:58476"/>
        <dbReference type="EC" id="4.1.1.5"/>
    </reaction>
</comment>
<dbReference type="AlphaFoldDB" id="A0A6J6MF39"/>
<dbReference type="SUPFAM" id="SSF117856">
    <property type="entry name" value="AF0104/ALDC/Ptd012-like"/>
    <property type="match status" value="1"/>
</dbReference>